<dbReference type="SUPFAM" id="SSF49854">
    <property type="entry name" value="Spermadhesin, CUB domain"/>
    <property type="match status" value="3"/>
</dbReference>
<evidence type="ECO:0000256" key="1">
    <source>
        <dbReference type="ARBA" id="ARBA00022737"/>
    </source>
</evidence>
<keyword evidence="4" id="KW-0472">Membrane</keyword>
<dbReference type="InterPro" id="IPR000859">
    <property type="entry name" value="CUB_dom"/>
</dbReference>
<dbReference type="PROSITE" id="PS01180">
    <property type="entry name" value="CUB"/>
    <property type="match status" value="3"/>
</dbReference>
<dbReference type="CDD" id="cd00041">
    <property type="entry name" value="CUB"/>
    <property type="match status" value="3"/>
</dbReference>
<accession>A0A914WV49</accession>
<keyword evidence="7" id="KW-1185">Reference proteome</keyword>
<feature type="domain" description="CUB" evidence="6">
    <location>
        <begin position="301"/>
        <end position="421"/>
    </location>
</feature>
<dbReference type="Proteomes" id="UP000887566">
    <property type="component" value="Unplaced"/>
</dbReference>
<evidence type="ECO:0000256" key="5">
    <source>
        <dbReference type="SAM" id="SignalP"/>
    </source>
</evidence>
<dbReference type="SMART" id="SM00042">
    <property type="entry name" value="CUB"/>
    <property type="match status" value="3"/>
</dbReference>
<dbReference type="InterPro" id="IPR035914">
    <property type="entry name" value="Sperma_CUB_dom_sf"/>
</dbReference>
<keyword evidence="5" id="KW-0732">Signal</keyword>
<protein>
    <submittedName>
        <fullName evidence="8">CUB domain-containing protein</fullName>
    </submittedName>
</protein>
<evidence type="ECO:0000256" key="2">
    <source>
        <dbReference type="ARBA" id="ARBA00023157"/>
    </source>
</evidence>
<keyword evidence="2" id="KW-1015">Disulfide bond</keyword>
<organism evidence="7 8">
    <name type="scientific">Plectus sambesii</name>
    <dbReference type="NCBI Taxonomy" id="2011161"/>
    <lineage>
        <taxon>Eukaryota</taxon>
        <taxon>Metazoa</taxon>
        <taxon>Ecdysozoa</taxon>
        <taxon>Nematoda</taxon>
        <taxon>Chromadorea</taxon>
        <taxon>Plectida</taxon>
        <taxon>Plectina</taxon>
        <taxon>Plectoidea</taxon>
        <taxon>Plectidae</taxon>
        <taxon>Plectus</taxon>
    </lineage>
</organism>
<feature type="domain" description="CUB" evidence="6">
    <location>
        <begin position="40"/>
        <end position="160"/>
    </location>
</feature>
<reference evidence="8" key="1">
    <citation type="submission" date="2022-11" db="UniProtKB">
        <authorList>
            <consortium name="WormBaseParasite"/>
        </authorList>
    </citation>
    <scope>IDENTIFICATION</scope>
</reference>
<keyword evidence="1" id="KW-0677">Repeat</keyword>
<feature type="signal peptide" evidence="5">
    <location>
        <begin position="1"/>
        <end position="23"/>
    </location>
</feature>
<name>A0A914WV49_9BILA</name>
<evidence type="ECO:0000313" key="7">
    <source>
        <dbReference type="Proteomes" id="UP000887566"/>
    </source>
</evidence>
<evidence type="ECO:0000259" key="6">
    <source>
        <dbReference type="PROSITE" id="PS01180"/>
    </source>
</evidence>
<dbReference type="Pfam" id="PF00431">
    <property type="entry name" value="CUB"/>
    <property type="match status" value="3"/>
</dbReference>
<evidence type="ECO:0000256" key="3">
    <source>
        <dbReference type="PROSITE-ProRule" id="PRU00059"/>
    </source>
</evidence>
<proteinExistence type="predicted"/>
<dbReference type="Gene3D" id="2.60.120.290">
    <property type="entry name" value="Spermadhesin, CUB domain"/>
    <property type="match status" value="3"/>
</dbReference>
<feature type="chain" id="PRO_5037460501" evidence="5">
    <location>
        <begin position="24"/>
        <end position="798"/>
    </location>
</feature>
<keyword evidence="4" id="KW-1133">Transmembrane helix</keyword>
<sequence>MLRWSPADMRHLLLLLLIHGALSEQSADLDDFDDAIECSCNAASFGPDMMQGELKSPLHPNNYCDNNDCTYEIEPSPSTAIMLIMESFQTELRHDWLDVSQVYQSGNQLSDVRMMRLSGDDGSIDGKKFVTALGNGLRLHFHSDGSEHRWQGFRARFVRFNESSNYKPCPPVFYEAVSAPTQLTGPARSSGAAECFFMINATEKNTDAVKLTVQSVAFDAEVRVFETEDTDTLTRTTALQTFRGITFLLTRGEDKTIVSRGKSLLVVLIPIARPIFYINGGGTTSSYFRAEFSRVVSPCNCQKTPYTIDAETKTMTITTPGYPKDYCDNLNCQYNLEGSNVFTSGGTHSALKLTFDSFDMENNVDYMSLYDAREAPRLLMSYTGSMVSSAVFTFNFYKAQLQVHTDQSVVRKGFNATVEEIERDNNCKCPTRQPREYSGPDGKISFDMPSDPVGCNYVDCFWTIVDPAEEGDIKHRVVIEIEYRLFRQGEAIIIQNGANSIRNERTVSHEHKTLVAMPPLDGADTTKETVEYNAAGGLLIWFHSAWEISTPPPGQSTTAEPSTVRMFKLSYEWKKRCECGEQMLTAGVEWKTLTSPDYPHDYCHNLRCNYTVSAPDGHRVVVNVTHFETEINEDFVGMFDGQNIMAPRLQWASGLKYFDHLIHSEGQYMFIVFSTDVSISQPGFSLLYRAEALNPDTAKKEDAERKEAEEAKEEGKRGGSSWGVVLALLLAVAVVAAAVVLVQHRRGRLSLGPKADAFFGGGPHASDTIGFMNGGANHGYTRHFSAAPSEMSLANEDE</sequence>
<comment type="caution">
    <text evidence="3">Lacks conserved residue(s) required for the propagation of feature annotation.</text>
</comment>
<dbReference type="WBParaSite" id="PSAMB.scaffold524size48024.g6558.t1">
    <property type="protein sequence ID" value="PSAMB.scaffold524size48024.g6558.t1"/>
    <property type="gene ID" value="PSAMB.scaffold524size48024.g6558"/>
</dbReference>
<keyword evidence="4" id="KW-0812">Transmembrane</keyword>
<evidence type="ECO:0000313" key="8">
    <source>
        <dbReference type="WBParaSite" id="PSAMB.scaffold524size48024.g6558.t1"/>
    </source>
</evidence>
<dbReference type="PANTHER" id="PTHR24251">
    <property type="entry name" value="OVOCHYMASE-RELATED"/>
    <property type="match status" value="1"/>
</dbReference>
<dbReference type="AlphaFoldDB" id="A0A914WV49"/>
<feature type="transmembrane region" description="Helical" evidence="4">
    <location>
        <begin position="722"/>
        <end position="742"/>
    </location>
</feature>
<feature type="domain" description="CUB" evidence="6">
    <location>
        <begin position="579"/>
        <end position="691"/>
    </location>
</feature>
<evidence type="ECO:0000256" key="4">
    <source>
        <dbReference type="SAM" id="Phobius"/>
    </source>
</evidence>